<feature type="transmembrane region" description="Helical" evidence="5">
    <location>
        <begin position="49"/>
        <end position="68"/>
    </location>
</feature>
<dbReference type="InterPro" id="IPR020846">
    <property type="entry name" value="MFS_dom"/>
</dbReference>
<feature type="transmembrane region" description="Helical" evidence="5">
    <location>
        <begin position="270"/>
        <end position="288"/>
    </location>
</feature>
<comment type="caution">
    <text evidence="7">The sequence shown here is derived from an EMBL/GenBank/DDBJ whole genome shotgun (WGS) entry which is preliminary data.</text>
</comment>
<gene>
    <name evidence="7" type="ORF">GCM10010517_70060</name>
</gene>
<dbReference type="PANTHER" id="PTHR23531:SF1">
    <property type="entry name" value="QUINOLENE RESISTANCE PROTEIN NORA"/>
    <property type="match status" value="1"/>
</dbReference>
<evidence type="ECO:0000256" key="4">
    <source>
        <dbReference type="ARBA" id="ARBA00023136"/>
    </source>
</evidence>
<dbReference type="Proteomes" id="UP001500831">
    <property type="component" value="Unassembled WGS sequence"/>
</dbReference>
<feature type="transmembrane region" description="Helical" evidence="5">
    <location>
        <begin position="358"/>
        <end position="377"/>
    </location>
</feature>
<dbReference type="InterPro" id="IPR036259">
    <property type="entry name" value="MFS_trans_sf"/>
</dbReference>
<evidence type="ECO:0000313" key="7">
    <source>
        <dbReference type="EMBL" id="GAA2904037.1"/>
    </source>
</evidence>
<keyword evidence="3 5" id="KW-1133">Transmembrane helix</keyword>
<keyword evidence="8" id="KW-1185">Reference proteome</keyword>
<feature type="transmembrane region" description="Helical" evidence="5">
    <location>
        <begin position="236"/>
        <end position="258"/>
    </location>
</feature>
<evidence type="ECO:0000313" key="8">
    <source>
        <dbReference type="Proteomes" id="UP001500831"/>
    </source>
</evidence>
<keyword evidence="2 5" id="KW-0812">Transmembrane</keyword>
<feature type="transmembrane region" description="Helical" evidence="5">
    <location>
        <begin position="80"/>
        <end position="100"/>
    </location>
</feature>
<dbReference type="RefSeq" id="WP_344980526.1">
    <property type="nucleotide sequence ID" value="NZ_BAAAVI010000078.1"/>
</dbReference>
<feature type="transmembrane region" description="Helical" evidence="5">
    <location>
        <begin position="168"/>
        <end position="190"/>
    </location>
</feature>
<dbReference type="PROSITE" id="PS50850">
    <property type="entry name" value="MFS"/>
    <property type="match status" value="1"/>
</dbReference>
<feature type="transmembrane region" description="Helical" evidence="5">
    <location>
        <begin position="140"/>
        <end position="162"/>
    </location>
</feature>
<evidence type="ECO:0000256" key="5">
    <source>
        <dbReference type="SAM" id="Phobius"/>
    </source>
</evidence>
<feature type="transmembrane region" description="Helical" evidence="5">
    <location>
        <begin position="106"/>
        <end position="128"/>
    </location>
</feature>
<dbReference type="Gene3D" id="1.20.1250.20">
    <property type="entry name" value="MFS general substrate transporter like domains"/>
    <property type="match status" value="1"/>
</dbReference>
<sequence length="388" mass="38869">MSAPAGKSAIPRRALVGIFGGLFCGYVGLTAAIPVLPGFVRESYGATDFAVGLVVMATALTALLVRPVSGHLADRYGHRLIMQTGALIVAAGGALYFLPLGLTGLVALRLLLGVGEASLFTAGAVWTVSLAPHNRRGQLIGLYGVSMWGGISVGTFLGATLLPFGYGAVWGFSVAAALAGLVLISVAPVLPRAGQPSGGHGLLVRPALLPGAALALASAGYAGLAAFVVLHLQTRGIDSGVVVLSGFSAVYGGTRLLIGHLPDRLGPRRVVTWSGLGEAAGLLIIALAPNLPVALVGSLIMGVGFSLLHPSLALMVMDRTDGAQQGAAIGAYTSFWDLGLSIWGPLIGAVAAGLGYPAVFVAGAACAAAAVAVALCVRQPDAQSATVS</sequence>
<dbReference type="PANTHER" id="PTHR23531">
    <property type="entry name" value="QUINOLENE RESISTANCE PROTEIN NORA"/>
    <property type="match status" value="1"/>
</dbReference>
<evidence type="ECO:0000259" key="6">
    <source>
        <dbReference type="PROSITE" id="PS50850"/>
    </source>
</evidence>
<feature type="transmembrane region" description="Helical" evidence="5">
    <location>
        <begin position="329"/>
        <end position="352"/>
    </location>
</feature>
<feature type="transmembrane region" description="Helical" evidence="5">
    <location>
        <begin position="294"/>
        <end position="317"/>
    </location>
</feature>
<evidence type="ECO:0000256" key="2">
    <source>
        <dbReference type="ARBA" id="ARBA00022692"/>
    </source>
</evidence>
<feature type="transmembrane region" description="Helical" evidence="5">
    <location>
        <begin position="14"/>
        <end position="37"/>
    </location>
</feature>
<protein>
    <submittedName>
        <fullName evidence="7">MFS transporter</fullName>
    </submittedName>
</protein>
<comment type="subcellular location">
    <subcellularLocation>
        <location evidence="1">Cell membrane</location>
        <topology evidence="1">Multi-pass membrane protein</topology>
    </subcellularLocation>
</comment>
<keyword evidence="4 5" id="KW-0472">Membrane</keyword>
<accession>A0ABN3W9V6</accession>
<dbReference type="Pfam" id="PF07690">
    <property type="entry name" value="MFS_1"/>
    <property type="match status" value="1"/>
</dbReference>
<feature type="domain" description="Major facilitator superfamily (MFS) profile" evidence="6">
    <location>
        <begin position="14"/>
        <end position="381"/>
    </location>
</feature>
<dbReference type="InterPro" id="IPR052714">
    <property type="entry name" value="MFS_Exporter"/>
</dbReference>
<evidence type="ECO:0000256" key="3">
    <source>
        <dbReference type="ARBA" id="ARBA00022989"/>
    </source>
</evidence>
<dbReference type="InterPro" id="IPR011701">
    <property type="entry name" value="MFS"/>
</dbReference>
<dbReference type="SUPFAM" id="SSF103473">
    <property type="entry name" value="MFS general substrate transporter"/>
    <property type="match status" value="1"/>
</dbReference>
<evidence type="ECO:0000256" key="1">
    <source>
        <dbReference type="ARBA" id="ARBA00004651"/>
    </source>
</evidence>
<organism evidence="7 8">
    <name type="scientific">Streptosporangium fragile</name>
    <dbReference type="NCBI Taxonomy" id="46186"/>
    <lineage>
        <taxon>Bacteria</taxon>
        <taxon>Bacillati</taxon>
        <taxon>Actinomycetota</taxon>
        <taxon>Actinomycetes</taxon>
        <taxon>Streptosporangiales</taxon>
        <taxon>Streptosporangiaceae</taxon>
        <taxon>Streptosporangium</taxon>
    </lineage>
</organism>
<dbReference type="EMBL" id="BAAAVI010000078">
    <property type="protein sequence ID" value="GAA2904037.1"/>
    <property type="molecule type" value="Genomic_DNA"/>
</dbReference>
<name>A0ABN3W9V6_9ACTN</name>
<reference evidence="7 8" key="1">
    <citation type="journal article" date="2019" name="Int. J. Syst. Evol. Microbiol.">
        <title>The Global Catalogue of Microorganisms (GCM) 10K type strain sequencing project: providing services to taxonomists for standard genome sequencing and annotation.</title>
        <authorList>
            <consortium name="The Broad Institute Genomics Platform"/>
            <consortium name="The Broad Institute Genome Sequencing Center for Infectious Disease"/>
            <person name="Wu L."/>
            <person name="Ma J."/>
        </authorList>
    </citation>
    <scope>NUCLEOTIDE SEQUENCE [LARGE SCALE GENOMIC DNA]</scope>
    <source>
        <strain evidence="7 8">JCM 6242</strain>
    </source>
</reference>
<proteinExistence type="predicted"/>
<feature type="transmembrane region" description="Helical" evidence="5">
    <location>
        <begin position="202"/>
        <end position="230"/>
    </location>
</feature>